<feature type="transmembrane region" description="Helical" evidence="2">
    <location>
        <begin position="39"/>
        <end position="59"/>
    </location>
</feature>
<dbReference type="PROSITE" id="PS50885">
    <property type="entry name" value="HAMP"/>
    <property type="match status" value="1"/>
</dbReference>
<dbReference type="EMBL" id="CP011125">
    <property type="protein sequence ID" value="AKF07065.1"/>
    <property type="molecule type" value="Genomic_DNA"/>
</dbReference>
<name>A0A0F6W4H0_9BACT</name>
<keyword evidence="5" id="KW-1185">Reference proteome</keyword>
<feature type="region of interest" description="Disordered" evidence="1">
    <location>
        <begin position="1"/>
        <end position="23"/>
    </location>
</feature>
<dbReference type="Proteomes" id="UP000034883">
    <property type="component" value="Chromosome"/>
</dbReference>
<feature type="domain" description="HAMP" evidence="3">
    <location>
        <begin position="118"/>
        <end position="170"/>
    </location>
</feature>
<evidence type="ECO:0000313" key="4">
    <source>
        <dbReference type="EMBL" id="AKF07065.1"/>
    </source>
</evidence>
<feature type="compositionally biased region" description="Low complexity" evidence="1">
    <location>
        <begin position="1"/>
        <end position="14"/>
    </location>
</feature>
<dbReference type="OrthoDB" id="5503435at2"/>
<dbReference type="STRING" id="927083.DB32_004214"/>
<protein>
    <submittedName>
        <fullName evidence="4">HAMP domain protein</fullName>
    </submittedName>
</protein>
<feature type="transmembrane region" description="Helical" evidence="2">
    <location>
        <begin position="94"/>
        <end position="116"/>
    </location>
</feature>
<keyword evidence="2" id="KW-0812">Transmembrane</keyword>
<dbReference type="GO" id="GO:0016020">
    <property type="term" value="C:membrane"/>
    <property type="evidence" value="ECO:0007669"/>
    <property type="project" value="InterPro"/>
</dbReference>
<evidence type="ECO:0000256" key="1">
    <source>
        <dbReference type="SAM" id="MobiDB-lite"/>
    </source>
</evidence>
<dbReference type="AlphaFoldDB" id="A0A0F6W4H0"/>
<dbReference type="RefSeq" id="WP_053234366.1">
    <property type="nucleotide sequence ID" value="NZ_CP011125.1"/>
</dbReference>
<dbReference type="GO" id="GO:0007165">
    <property type="term" value="P:signal transduction"/>
    <property type="evidence" value="ECO:0007669"/>
    <property type="project" value="InterPro"/>
</dbReference>
<accession>A0A0F6W4H0</accession>
<evidence type="ECO:0000259" key="3">
    <source>
        <dbReference type="PROSITE" id="PS50885"/>
    </source>
</evidence>
<keyword evidence="2" id="KW-0472">Membrane</keyword>
<reference evidence="4 5" key="1">
    <citation type="submission" date="2015-03" db="EMBL/GenBank/DDBJ databases">
        <title>Genome assembly of Sandaracinus amylolyticus DSM 53668.</title>
        <authorList>
            <person name="Sharma G."/>
            <person name="Subramanian S."/>
        </authorList>
    </citation>
    <scope>NUCLEOTIDE SEQUENCE [LARGE SCALE GENOMIC DNA]</scope>
    <source>
        <strain evidence="4 5">DSM 53668</strain>
    </source>
</reference>
<sequence length="208" mass="22905">MAVDAQSAAPPGGRAQQGGGPPKRRLRNYLLDPGFQLKYTGYVVIVTVLVAGTLGYLAYQQSHAQTEMLSIGWAMQGETEAFIEQQAAEYDRNLLTAIVGGVLVLTLALAIVGIFITHRVVGPAYKMKLLFQHVADGHLSLKGRLRKGDELQDVFLVYEKMIETLRERQREEIGLLESGIERARAAGASEDAVRELVALKERMQRALD</sequence>
<dbReference type="Gene3D" id="6.10.340.10">
    <property type="match status" value="1"/>
</dbReference>
<organism evidence="4 5">
    <name type="scientific">Sandaracinus amylolyticus</name>
    <dbReference type="NCBI Taxonomy" id="927083"/>
    <lineage>
        <taxon>Bacteria</taxon>
        <taxon>Pseudomonadati</taxon>
        <taxon>Myxococcota</taxon>
        <taxon>Polyangia</taxon>
        <taxon>Polyangiales</taxon>
        <taxon>Sandaracinaceae</taxon>
        <taxon>Sandaracinus</taxon>
    </lineage>
</organism>
<proteinExistence type="predicted"/>
<dbReference type="KEGG" id="samy:DB32_004214"/>
<evidence type="ECO:0000313" key="5">
    <source>
        <dbReference type="Proteomes" id="UP000034883"/>
    </source>
</evidence>
<dbReference type="InterPro" id="IPR003660">
    <property type="entry name" value="HAMP_dom"/>
</dbReference>
<gene>
    <name evidence="4" type="ORF">DB32_004214</name>
</gene>
<evidence type="ECO:0000256" key="2">
    <source>
        <dbReference type="SAM" id="Phobius"/>
    </source>
</evidence>
<keyword evidence="2" id="KW-1133">Transmembrane helix</keyword>